<dbReference type="Proteomes" id="UP001234495">
    <property type="component" value="Unassembled WGS sequence"/>
</dbReference>
<dbReference type="EMBL" id="JAUSUD010000009">
    <property type="protein sequence ID" value="MDQ0230938.1"/>
    <property type="molecule type" value="Genomic_DNA"/>
</dbReference>
<dbReference type="PANTHER" id="PTHR40051">
    <property type="entry name" value="IG HYPOTHETICAL 15966"/>
    <property type="match status" value="1"/>
</dbReference>
<dbReference type="PANTHER" id="PTHR40051:SF1">
    <property type="entry name" value="YOLD-LIKE FAMILY PROTEIN"/>
    <property type="match status" value="1"/>
</dbReference>
<comment type="caution">
    <text evidence="1">The sequence shown here is derived from an EMBL/GenBank/DDBJ whole genome shotgun (WGS) entry which is preliminary data.</text>
</comment>
<name>A0ABT9ZF87_9BACI</name>
<sequence length="135" mass="16047">MINSGFYDIRTWEMTVFDEKLKERKDLLRDRGTKKWTSFMMPEHLRMLKERYMNSEKVEKPILDEYEWEEVSRQIGKSLEAQVPIIFKLYKKGSIKYQGGIVDKIDPVQKRIEIINEDNCLEKVSITEIVGVEAL</sequence>
<protein>
    <recommendedName>
        <fullName evidence="3">YolD-like family protein</fullName>
    </recommendedName>
</protein>
<evidence type="ECO:0000313" key="2">
    <source>
        <dbReference type="Proteomes" id="UP001234495"/>
    </source>
</evidence>
<dbReference type="InterPro" id="IPR014962">
    <property type="entry name" value="YolD"/>
</dbReference>
<accession>A0ABT9ZF87</accession>
<dbReference type="Pfam" id="PF08863">
    <property type="entry name" value="YolD"/>
    <property type="match status" value="1"/>
</dbReference>
<evidence type="ECO:0000313" key="1">
    <source>
        <dbReference type="EMBL" id="MDQ0230938.1"/>
    </source>
</evidence>
<gene>
    <name evidence="1" type="ORF">J2S19_002199</name>
</gene>
<proteinExistence type="predicted"/>
<keyword evidence="2" id="KW-1185">Reference proteome</keyword>
<organism evidence="1 2">
    <name type="scientific">Metabacillus malikii</name>
    <dbReference type="NCBI Taxonomy" id="1504265"/>
    <lineage>
        <taxon>Bacteria</taxon>
        <taxon>Bacillati</taxon>
        <taxon>Bacillota</taxon>
        <taxon>Bacilli</taxon>
        <taxon>Bacillales</taxon>
        <taxon>Bacillaceae</taxon>
        <taxon>Metabacillus</taxon>
    </lineage>
</organism>
<evidence type="ECO:0008006" key="3">
    <source>
        <dbReference type="Google" id="ProtNLM"/>
    </source>
</evidence>
<reference evidence="1 2" key="1">
    <citation type="submission" date="2023-07" db="EMBL/GenBank/DDBJ databases">
        <title>Genomic Encyclopedia of Type Strains, Phase IV (KMG-IV): sequencing the most valuable type-strain genomes for metagenomic binning, comparative biology and taxonomic classification.</title>
        <authorList>
            <person name="Goeker M."/>
        </authorList>
    </citation>
    <scope>NUCLEOTIDE SEQUENCE [LARGE SCALE GENOMIC DNA]</scope>
    <source>
        <strain evidence="1 2">DSM 29005</strain>
    </source>
</reference>